<evidence type="ECO:0008006" key="4">
    <source>
        <dbReference type="Google" id="ProtNLM"/>
    </source>
</evidence>
<protein>
    <recommendedName>
        <fullName evidence="4">DUF3592 domain-containing protein</fullName>
    </recommendedName>
</protein>
<sequence length="145" mass="16515">MLFLLWAWAESNIVRYTLFLPASELNSTQGKLLWWATGSDGTYDVQLDYRTSHVTLAEVGRAELFFGRCVFPMAGEFESQPVAPGEMCWFPALRWESVDINAATFYRLVAVPYWLLMTGYAAIFAGGITVRQRRKVRLMKIVPPP</sequence>
<name>A0ABU9B4F9_9BACT</name>
<keyword evidence="1" id="KW-0812">Transmembrane</keyword>
<dbReference type="EMBL" id="JBBUKT010000016">
    <property type="protein sequence ID" value="MEK7954094.1"/>
    <property type="molecule type" value="Genomic_DNA"/>
</dbReference>
<proteinExistence type="predicted"/>
<reference evidence="2 3" key="1">
    <citation type="submission" date="2024-04" db="EMBL/GenBank/DDBJ databases">
        <title>Luteolibacter sp. isolated from soil.</title>
        <authorList>
            <person name="An J."/>
        </authorList>
    </citation>
    <scope>NUCLEOTIDE SEQUENCE [LARGE SCALE GENOMIC DNA]</scope>
    <source>
        <strain evidence="2 3">Y139</strain>
    </source>
</reference>
<keyword evidence="1" id="KW-0472">Membrane</keyword>
<organism evidence="2 3">
    <name type="scientific">Luteolibacter soli</name>
    <dbReference type="NCBI Taxonomy" id="3135280"/>
    <lineage>
        <taxon>Bacteria</taxon>
        <taxon>Pseudomonadati</taxon>
        <taxon>Verrucomicrobiota</taxon>
        <taxon>Verrucomicrobiia</taxon>
        <taxon>Verrucomicrobiales</taxon>
        <taxon>Verrucomicrobiaceae</taxon>
        <taxon>Luteolibacter</taxon>
    </lineage>
</organism>
<evidence type="ECO:0000256" key="1">
    <source>
        <dbReference type="SAM" id="Phobius"/>
    </source>
</evidence>
<evidence type="ECO:0000313" key="2">
    <source>
        <dbReference type="EMBL" id="MEK7954094.1"/>
    </source>
</evidence>
<keyword evidence="1" id="KW-1133">Transmembrane helix</keyword>
<dbReference type="Proteomes" id="UP001371305">
    <property type="component" value="Unassembled WGS sequence"/>
</dbReference>
<comment type="caution">
    <text evidence="2">The sequence shown here is derived from an EMBL/GenBank/DDBJ whole genome shotgun (WGS) entry which is preliminary data.</text>
</comment>
<accession>A0ABU9B4F9</accession>
<dbReference type="RefSeq" id="WP_341407862.1">
    <property type="nucleotide sequence ID" value="NZ_JBBUKT010000016.1"/>
</dbReference>
<gene>
    <name evidence="2" type="ORF">WKV53_26495</name>
</gene>
<evidence type="ECO:0000313" key="3">
    <source>
        <dbReference type="Proteomes" id="UP001371305"/>
    </source>
</evidence>
<feature type="transmembrane region" description="Helical" evidence="1">
    <location>
        <begin position="111"/>
        <end position="130"/>
    </location>
</feature>
<keyword evidence="3" id="KW-1185">Reference proteome</keyword>